<keyword evidence="4" id="KW-1185">Reference proteome</keyword>
<reference evidence="3" key="1">
    <citation type="journal article" date="2020" name="Cell">
        <title>Large-Scale Comparative Analyses of Tick Genomes Elucidate Their Genetic Diversity and Vector Capacities.</title>
        <authorList>
            <consortium name="Tick Genome and Microbiome Consortium (TIGMIC)"/>
            <person name="Jia N."/>
            <person name="Wang J."/>
            <person name="Shi W."/>
            <person name="Du L."/>
            <person name="Sun Y."/>
            <person name="Zhan W."/>
            <person name="Jiang J.F."/>
            <person name="Wang Q."/>
            <person name="Zhang B."/>
            <person name="Ji P."/>
            <person name="Bell-Sakyi L."/>
            <person name="Cui X.M."/>
            <person name="Yuan T.T."/>
            <person name="Jiang B.G."/>
            <person name="Yang W.F."/>
            <person name="Lam T.T."/>
            <person name="Chang Q.C."/>
            <person name="Ding S.J."/>
            <person name="Wang X.J."/>
            <person name="Zhu J.G."/>
            <person name="Ruan X.D."/>
            <person name="Zhao L."/>
            <person name="Wei J.T."/>
            <person name="Ye R.Z."/>
            <person name="Que T.C."/>
            <person name="Du C.H."/>
            <person name="Zhou Y.H."/>
            <person name="Cheng J.X."/>
            <person name="Dai P.F."/>
            <person name="Guo W.B."/>
            <person name="Han X.H."/>
            <person name="Huang E.J."/>
            <person name="Li L.F."/>
            <person name="Wei W."/>
            <person name="Gao Y.C."/>
            <person name="Liu J.Z."/>
            <person name="Shao H.Z."/>
            <person name="Wang X."/>
            <person name="Wang C.C."/>
            <person name="Yang T.C."/>
            <person name="Huo Q.B."/>
            <person name="Li W."/>
            <person name="Chen H.Y."/>
            <person name="Chen S.E."/>
            <person name="Zhou L.G."/>
            <person name="Ni X.B."/>
            <person name="Tian J.H."/>
            <person name="Sheng Y."/>
            <person name="Liu T."/>
            <person name="Pan Y.S."/>
            <person name="Xia L.Y."/>
            <person name="Li J."/>
            <person name="Zhao F."/>
            <person name="Cao W.C."/>
        </authorList>
    </citation>
    <scope>NUCLEOTIDE SEQUENCE</scope>
    <source>
        <strain evidence="3">Rsan-2018</strain>
    </source>
</reference>
<evidence type="ECO:0000313" key="3">
    <source>
        <dbReference type="EMBL" id="KAH7984042.1"/>
    </source>
</evidence>
<reference evidence="3" key="2">
    <citation type="submission" date="2021-09" db="EMBL/GenBank/DDBJ databases">
        <authorList>
            <person name="Jia N."/>
            <person name="Wang J."/>
            <person name="Shi W."/>
            <person name="Du L."/>
            <person name="Sun Y."/>
            <person name="Zhan W."/>
            <person name="Jiang J."/>
            <person name="Wang Q."/>
            <person name="Zhang B."/>
            <person name="Ji P."/>
            <person name="Sakyi L.B."/>
            <person name="Cui X."/>
            <person name="Yuan T."/>
            <person name="Jiang B."/>
            <person name="Yang W."/>
            <person name="Lam T.T.-Y."/>
            <person name="Chang Q."/>
            <person name="Ding S."/>
            <person name="Wang X."/>
            <person name="Zhu J."/>
            <person name="Ruan X."/>
            <person name="Zhao L."/>
            <person name="Wei J."/>
            <person name="Que T."/>
            <person name="Du C."/>
            <person name="Cheng J."/>
            <person name="Dai P."/>
            <person name="Han X."/>
            <person name="Huang E."/>
            <person name="Gao Y."/>
            <person name="Liu J."/>
            <person name="Shao H."/>
            <person name="Ye R."/>
            <person name="Li L."/>
            <person name="Wei W."/>
            <person name="Wang X."/>
            <person name="Wang C."/>
            <person name="Huo Q."/>
            <person name="Li W."/>
            <person name="Guo W."/>
            <person name="Chen H."/>
            <person name="Chen S."/>
            <person name="Zhou L."/>
            <person name="Zhou L."/>
            <person name="Ni X."/>
            <person name="Tian J."/>
            <person name="Zhou Y."/>
            <person name="Sheng Y."/>
            <person name="Liu T."/>
            <person name="Pan Y."/>
            <person name="Xia L."/>
            <person name="Li J."/>
            <person name="Zhao F."/>
            <person name="Cao W."/>
        </authorList>
    </citation>
    <scope>NUCLEOTIDE SEQUENCE</scope>
    <source>
        <strain evidence="3">Rsan-2018</strain>
        <tissue evidence="3">Larvae</tissue>
    </source>
</reference>
<gene>
    <name evidence="3" type="ORF">HPB52_016507</name>
</gene>
<protein>
    <recommendedName>
        <fullName evidence="2">DEAD/DEAH-box helicase domain-containing protein</fullName>
    </recommendedName>
</protein>
<dbReference type="PANTHER" id="PTHR47958">
    <property type="entry name" value="ATP-DEPENDENT RNA HELICASE DBP3"/>
    <property type="match status" value="1"/>
</dbReference>
<dbReference type="SUPFAM" id="SSF52540">
    <property type="entry name" value="P-loop containing nucleoside triphosphate hydrolases"/>
    <property type="match status" value="1"/>
</dbReference>
<feature type="region of interest" description="Disordered" evidence="1">
    <location>
        <begin position="1"/>
        <end position="89"/>
    </location>
</feature>
<dbReference type="InterPro" id="IPR011545">
    <property type="entry name" value="DEAD/DEAH_box_helicase_dom"/>
</dbReference>
<accession>A0A9D4YQD2</accession>
<dbReference type="VEuPathDB" id="VectorBase:RSAN_053768"/>
<evidence type="ECO:0000259" key="2">
    <source>
        <dbReference type="Pfam" id="PF00270"/>
    </source>
</evidence>
<sequence>MGHNQAVRESNAQRADSDRVNAPSKRCPAAADHGVQQPPAAPSAPWSWAEQWAERSGPGTNRPNWKRTRPPPTTTAHDNFAMIPRSPGEGEVYRSANEITVTGLGVPKPILHEAGLPESITKAIEKLTSGSGKDLVAFDCAPSKPPPTHNASRLYYTMADLMLTLTREVVLQVQVAVEQLSKGIMIRTMYLLSGERKKPQLQQQEECTDIWVATLGRLTAFMEEGKMNLGRCPFLAEADRVLVLEYVENLRAIADSIRPDRQTLNPINVSVGTATQQQQIEHVEHIVVVCDEAEKEGKLVALLKDILND</sequence>
<evidence type="ECO:0000313" key="4">
    <source>
        <dbReference type="Proteomes" id="UP000821837"/>
    </source>
</evidence>
<dbReference type="Proteomes" id="UP000821837">
    <property type="component" value="Chromosome 1"/>
</dbReference>
<name>A0A9D4YQD2_RHISA</name>
<feature type="domain" description="DEAD/DEAH-box helicase" evidence="2">
    <location>
        <begin position="161"/>
        <end position="281"/>
    </location>
</feature>
<comment type="caution">
    <text evidence="3">The sequence shown here is derived from an EMBL/GenBank/DDBJ whole genome shotgun (WGS) entry which is preliminary data.</text>
</comment>
<dbReference type="EMBL" id="JABSTV010001245">
    <property type="protein sequence ID" value="KAH7984042.1"/>
    <property type="molecule type" value="Genomic_DNA"/>
</dbReference>
<dbReference type="InterPro" id="IPR027417">
    <property type="entry name" value="P-loop_NTPase"/>
</dbReference>
<evidence type="ECO:0000256" key="1">
    <source>
        <dbReference type="SAM" id="MobiDB-lite"/>
    </source>
</evidence>
<dbReference type="Gene3D" id="3.40.50.300">
    <property type="entry name" value="P-loop containing nucleotide triphosphate hydrolases"/>
    <property type="match status" value="1"/>
</dbReference>
<dbReference type="AlphaFoldDB" id="A0A9D4YQD2"/>
<dbReference type="GO" id="GO:0005524">
    <property type="term" value="F:ATP binding"/>
    <property type="evidence" value="ECO:0007669"/>
    <property type="project" value="InterPro"/>
</dbReference>
<organism evidence="3 4">
    <name type="scientific">Rhipicephalus sanguineus</name>
    <name type="common">Brown dog tick</name>
    <name type="synonym">Ixodes sanguineus</name>
    <dbReference type="NCBI Taxonomy" id="34632"/>
    <lineage>
        <taxon>Eukaryota</taxon>
        <taxon>Metazoa</taxon>
        <taxon>Ecdysozoa</taxon>
        <taxon>Arthropoda</taxon>
        <taxon>Chelicerata</taxon>
        <taxon>Arachnida</taxon>
        <taxon>Acari</taxon>
        <taxon>Parasitiformes</taxon>
        <taxon>Ixodida</taxon>
        <taxon>Ixodoidea</taxon>
        <taxon>Ixodidae</taxon>
        <taxon>Rhipicephalinae</taxon>
        <taxon>Rhipicephalus</taxon>
        <taxon>Rhipicephalus</taxon>
    </lineage>
</organism>
<dbReference type="GO" id="GO:0003676">
    <property type="term" value="F:nucleic acid binding"/>
    <property type="evidence" value="ECO:0007669"/>
    <property type="project" value="InterPro"/>
</dbReference>
<dbReference type="Pfam" id="PF00270">
    <property type="entry name" value="DEAD"/>
    <property type="match status" value="1"/>
</dbReference>
<proteinExistence type="predicted"/>